<feature type="region of interest" description="Disordered" evidence="1">
    <location>
        <begin position="945"/>
        <end position="1007"/>
    </location>
</feature>
<dbReference type="OMA" id="IKRWIGA"/>
<dbReference type="STRING" id="1229662.W3WK44"/>
<dbReference type="Pfam" id="PF26013">
    <property type="entry name" value="DUF8004"/>
    <property type="match status" value="1"/>
</dbReference>
<dbReference type="InParanoid" id="W3WK44"/>
<feature type="compositionally biased region" description="Low complexity" evidence="1">
    <location>
        <begin position="894"/>
        <end position="906"/>
    </location>
</feature>
<feature type="compositionally biased region" description="Basic and acidic residues" evidence="1">
    <location>
        <begin position="152"/>
        <end position="162"/>
    </location>
</feature>
<feature type="compositionally biased region" description="Low complexity" evidence="1">
    <location>
        <begin position="110"/>
        <end position="119"/>
    </location>
</feature>
<dbReference type="PANTHER" id="PTHR39601">
    <property type="entry name" value="CHORIOGENIN HMINOR"/>
    <property type="match status" value="1"/>
</dbReference>
<evidence type="ECO:0000256" key="1">
    <source>
        <dbReference type="SAM" id="MobiDB-lite"/>
    </source>
</evidence>
<dbReference type="HOGENOM" id="CLU_007785_0_0_1"/>
<feature type="domain" description="DUF8004" evidence="2">
    <location>
        <begin position="430"/>
        <end position="520"/>
    </location>
</feature>
<feature type="compositionally biased region" description="Basic and acidic residues" evidence="1">
    <location>
        <begin position="342"/>
        <end position="354"/>
    </location>
</feature>
<feature type="compositionally biased region" description="Polar residues" evidence="1">
    <location>
        <begin position="328"/>
        <end position="341"/>
    </location>
</feature>
<evidence type="ECO:0000259" key="2">
    <source>
        <dbReference type="Pfam" id="PF26013"/>
    </source>
</evidence>
<gene>
    <name evidence="3" type="ORF">PFICI_15131</name>
</gene>
<feature type="region of interest" description="Disordered" evidence="1">
    <location>
        <begin position="827"/>
        <end position="862"/>
    </location>
</feature>
<evidence type="ECO:0000313" key="3">
    <source>
        <dbReference type="EMBL" id="ETS73186.1"/>
    </source>
</evidence>
<keyword evidence="4" id="KW-1185">Reference proteome</keyword>
<dbReference type="EMBL" id="KI912123">
    <property type="protein sequence ID" value="ETS73186.1"/>
    <property type="molecule type" value="Genomic_DNA"/>
</dbReference>
<reference evidence="4" key="1">
    <citation type="journal article" date="2015" name="BMC Genomics">
        <title>Genomic and transcriptomic analysis of the endophytic fungus Pestalotiopsis fici reveals its lifestyle and high potential for synthesis of natural products.</title>
        <authorList>
            <person name="Wang X."/>
            <person name="Zhang X."/>
            <person name="Liu L."/>
            <person name="Xiang M."/>
            <person name="Wang W."/>
            <person name="Sun X."/>
            <person name="Che Y."/>
            <person name="Guo L."/>
            <person name="Liu G."/>
            <person name="Guo L."/>
            <person name="Wang C."/>
            <person name="Yin W.B."/>
            <person name="Stadler M."/>
            <person name="Zhang X."/>
            <person name="Liu X."/>
        </authorList>
    </citation>
    <scope>NUCLEOTIDE SEQUENCE [LARGE SCALE GENOMIC DNA]</scope>
    <source>
        <strain evidence="4">W106-1 / CGMCC3.15140</strain>
    </source>
</reference>
<organism evidence="3 4">
    <name type="scientific">Pestalotiopsis fici (strain W106-1 / CGMCC3.15140)</name>
    <dbReference type="NCBI Taxonomy" id="1229662"/>
    <lineage>
        <taxon>Eukaryota</taxon>
        <taxon>Fungi</taxon>
        <taxon>Dikarya</taxon>
        <taxon>Ascomycota</taxon>
        <taxon>Pezizomycotina</taxon>
        <taxon>Sordariomycetes</taxon>
        <taxon>Xylariomycetidae</taxon>
        <taxon>Amphisphaeriales</taxon>
        <taxon>Sporocadaceae</taxon>
        <taxon>Pestalotiopsis</taxon>
    </lineage>
</organism>
<dbReference type="Proteomes" id="UP000030651">
    <property type="component" value="Unassembled WGS sequence"/>
</dbReference>
<dbReference type="KEGG" id="pfy:PFICI_15131"/>
<dbReference type="eggNOG" id="ENOG502RYFW">
    <property type="taxonomic scope" value="Eukaryota"/>
</dbReference>
<feature type="region of interest" description="Disordered" evidence="1">
    <location>
        <begin position="146"/>
        <end position="268"/>
    </location>
</feature>
<feature type="region of interest" description="Disordered" evidence="1">
    <location>
        <begin position="661"/>
        <end position="683"/>
    </location>
</feature>
<sequence>MSGRSAYVRKKITETKSSSDKNPGHPSTADLKHPDVSGSHSFDYGEGYVENYMSPPGTGYGANGVRFLKFSESPHPDLSHKIPISTTGTWSSGSQSGGSDGGRRDTGAFQQQQQHQQQQPVPMDSFAYARARKPIIHTEDVSGIERSGFRSAIDKRSDDVRRGISKAFGFGRRSKKQADGEPRTHSSAGMSIATEYGAHESDDMPPMPPLTPSQLASWESHDVAHPPSSESRGQPLVPPPTPPSTIKRWIGAGRPVQNGTRLRKDPELWDPNGDVLVYMAPHGQTPQPQPLFRLSSHIIEATDSRFLIQLMRQGATHGHVPIPPSPDTPSGSAPQNFGSHSESWHMGRGHHGDGMDDAEGNDQIAYEMYFPAPSELSKSEAHRHNITTRNVLALLYHASLVGVTLHQALSDLYSRLETYMPPDVDNIGIILNYLSARAIDDCRNDPETAISLLAWSESQTIRWEEGWREAFLHSVGMYPRLHDCADYRLVTPISRALLERASLETQLRVQAAEERLADFSYGDIWPQGGLIANSHAKAASDRLRKFFISHYSSYYGEWPPPPSATDDHSGDGEDIWLTRNVAQKLQKDFGALYDYLVNRDITWDESETRSSRKWEMVSESGNKAFDADTVDLPMTDLLIEWDNRSKFPHIPHPYPLVPDSFPPTNAPVGLRDRAKRDKHKGTEDRAVERRIHLAYTEATNIYILGSDFQQSGLIDSFVKFEKSDHIGMLDPMVGRRGRWVLIYGILQTLATISVDAPYVRYKKDVKYHLCPRLKGVRLPPWRGVANISTEPAHELSHCWTTAQTWNDSSDQEAADELSPITMMMSAQGHQFPNPPPSVARSSTSGWQASMPPSGRSSALGTSSAVSVMSDDARSFRTVATSIYRAPSHDRTRNSKSAATPASPTSAEGEAVRPRAWSHRSRSISAARSAAEVAAMSVKPLPPLADHVTANAPSGGGFLDLEESPPPVSRKKTNSRSVTPRERRVDAAGTPPVIRDFDELHVDDNEIP</sequence>
<feature type="region of interest" description="Disordered" evidence="1">
    <location>
        <begin position="1"/>
        <end position="124"/>
    </location>
</feature>
<feature type="compositionally biased region" description="Basic and acidic residues" evidence="1">
    <location>
        <begin position="670"/>
        <end position="683"/>
    </location>
</feature>
<dbReference type="AlphaFoldDB" id="W3WK44"/>
<protein>
    <recommendedName>
        <fullName evidence="2">DUF8004 domain-containing protein</fullName>
    </recommendedName>
</protein>
<feature type="compositionally biased region" description="Low complexity" evidence="1">
    <location>
        <begin position="85"/>
        <end position="94"/>
    </location>
</feature>
<proteinExistence type="predicted"/>
<feature type="region of interest" description="Disordered" evidence="1">
    <location>
        <begin position="316"/>
        <end position="357"/>
    </location>
</feature>
<feature type="compositionally biased region" description="Basic and acidic residues" evidence="1">
    <location>
        <begin position="994"/>
        <end position="1007"/>
    </location>
</feature>
<dbReference type="OrthoDB" id="5302380at2759"/>
<dbReference type="GeneID" id="19280144"/>
<feature type="compositionally biased region" description="Basic and acidic residues" evidence="1">
    <location>
        <begin position="11"/>
        <end position="23"/>
    </location>
</feature>
<dbReference type="RefSeq" id="XP_007841903.1">
    <property type="nucleotide sequence ID" value="XM_007843712.1"/>
</dbReference>
<feature type="region of interest" description="Disordered" evidence="1">
    <location>
        <begin position="883"/>
        <end position="922"/>
    </location>
</feature>
<name>W3WK44_PESFW</name>
<dbReference type="PANTHER" id="PTHR39601:SF2">
    <property type="entry name" value="CHORIOGENIN HMINOR"/>
    <property type="match status" value="1"/>
</dbReference>
<dbReference type="InterPro" id="IPR058317">
    <property type="entry name" value="DUF8004"/>
</dbReference>
<evidence type="ECO:0000313" key="4">
    <source>
        <dbReference type="Proteomes" id="UP000030651"/>
    </source>
</evidence>
<accession>W3WK44</accession>